<dbReference type="Gene3D" id="1.20.120.450">
    <property type="entry name" value="dinb family like domain"/>
    <property type="match status" value="1"/>
</dbReference>
<feature type="coiled-coil region" evidence="1">
    <location>
        <begin position="112"/>
        <end position="139"/>
    </location>
</feature>
<proteinExistence type="predicted"/>
<dbReference type="EMBL" id="RZNX01000002">
    <property type="protein sequence ID" value="RUT33491.1"/>
    <property type="molecule type" value="Genomic_DNA"/>
</dbReference>
<protein>
    <submittedName>
        <fullName evidence="3">DinB family protein</fullName>
    </submittedName>
</protein>
<feature type="domain" description="DinB-like" evidence="2">
    <location>
        <begin position="15"/>
        <end position="169"/>
    </location>
</feature>
<evidence type="ECO:0000259" key="2">
    <source>
        <dbReference type="Pfam" id="PF12867"/>
    </source>
</evidence>
<accession>A0A3S1B8T3</accession>
<keyword evidence="1" id="KW-0175">Coiled coil</keyword>
<dbReference type="Proteomes" id="UP000272464">
    <property type="component" value="Unassembled WGS sequence"/>
</dbReference>
<evidence type="ECO:0000313" key="3">
    <source>
        <dbReference type="EMBL" id="RUT33491.1"/>
    </source>
</evidence>
<comment type="caution">
    <text evidence="3">The sequence shown here is derived from an EMBL/GenBank/DDBJ whole genome shotgun (WGS) entry which is preliminary data.</text>
</comment>
<dbReference type="OrthoDB" id="1495892at2"/>
<reference evidence="3 4" key="1">
    <citation type="submission" date="2018-12" db="EMBL/GenBank/DDBJ databases">
        <authorList>
            <person name="Sun L."/>
            <person name="Chen Z."/>
        </authorList>
    </citation>
    <scope>NUCLEOTIDE SEQUENCE [LARGE SCALE GENOMIC DNA]</scope>
    <source>
        <strain evidence="3 4">3-5-3</strain>
    </source>
</reference>
<dbReference type="Pfam" id="PF12867">
    <property type="entry name" value="DinB_2"/>
    <property type="match status" value="1"/>
</dbReference>
<sequence>MNIKNTSAIVQDLKQLTNHYLENVERFSLQQLQQVPAEGEWSLGQMYMHLIGSALHMQLRNAERCLSGDGDEVEGPAKTEAGAKIFELGGFPPVRIQVPPSPQYTPAQPESKEQLTAGLHQAAAKMEELEARVKDSAEDHRALHPRLGALTATEWFALAEMHYRHHLLQEERLIQALGA</sequence>
<dbReference type="SUPFAM" id="SSF109854">
    <property type="entry name" value="DinB/YfiT-like putative metalloenzymes"/>
    <property type="match status" value="1"/>
</dbReference>
<evidence type="ECO:0000313" key="4">
    <source>
        <dbReference type="Proteomes" id="UP000272464"/>
    </source>
</evidence>
<dbReference type="InterPro" id="IPR034660">
    <property type="entry name" value="DinB/YfiT-like"/>
</dbReference>
<dbReference type="AlphaFoldDB" id="A0A3S1B8T3"/>
<keyword evidence="4" id="KW-1185">Reference proteome</keyword>
<dbReference type="InterPro" id="IPR024775">
    <property type="entry name" value="DinB-like"/>
</dbReference>
<name>A0A3S1B8T3_9BACL</name>
<gene>
    <name evidence="3" type="ORF">EJP77_07530</name>
</gene>
<dbReference type="RefSeq" id="WP_127198605.1">
    <property type="nucleotide sequence ID" value="NZ_RZNX01000002.1"/>
</dbReference>
<evidence type="ECO:0000256" key="1">
    <source>
        <dbReference type="SAM" id="Coils"/>
    </source>
</evidence>
<organism evidence="3 4">
    <name type="scientific">Paenibacillus zeisoli</name>
    <dbReference type="NCBI Taxonomy" id="2496267"/>
    <lineage>
        <taxon>Bacteria</taxon>
        <taxon>Bacillati</taxon>
        <taxon>Bacillota</taxon>
        <taxon>Bacilli</taxon>
        <taxon>Bacillales</taxon>
        <taxon>Paenibacillaceae</taxon>
        <taxon>Paenibacillus</taxon>
    </lineage>
</organism>